<organism evidence="1 2">
    <name type="scientific">Ovis ammon polii x Ovis aries</name>
    <dbReference type="NCBI Taxonomy" id="2918886"/>
    <lineage>
        <taxon>Eukaryota</taxon>
        <taxon>Metazoa</taxon>
        <taxon>Chordata</taxon>
        <taxon>Craniata</taxon>
        <taxon>Vertebrata</taxon>
        <taxon>Euteleostomi</taxon>
        <taxon>Mammalia</taxon>
        <taxon>Eutheria</taxon>
        <taxon>Laurasiatheria</taxon>
        <taxon>Artiodactyla</taxon>
        <taxon>Ruminantia</taxon>
        <taxon>Pecora</taxon>
        <taxon>Bovidae</taxon>
        <taxon>Caprinae</taxon>
        <taxon>Ovis</taxon>
    </lineage>
</organism>
<keyword evidence="2" id="KW-1185">Reference proteome</keyword>
<accession>A0ACB9V4D8</accession>
<comment type="caution">
    <text evidence="1">The sequence shown here is derived from an EMBL/GenBank/DDBJ whole genome shotgun (WGS) entry which is preliminary data.</text>
</comment>
<dbReference type="Proteomes" id="UP001057279">
    <property type="component" value="Linkage Group LG06"/>
</dbReference>
<sequence>MASGRQRAGLFCLGLRPPVWYKSARLGAAGSQGEKSPALQRPLLATCRPRTALDSPLPASAGSAGSRRTLPSLHPNATPHPRPCSVLRTGLEPQMGSQHPRPGPSWPSKFLPGYPRWFREAHRAGGFDATGAREISGDLLGRFPAASRFSGVGSARDYRLGIWVGQSFPDLKPGGGGEKVSGWLPGEPRGRPPPTHPQPPGADGSRGSGCVCLEEKPKYISELVKLLRPSRE</sequence>
<proteinExistence type="predicted"/>
<evidence type="ECO:0000313" key="2">
    <source>
        <dbReference type="Proteomes" id="UP001057279"/>
    </source>
</evidence>
<reference evidence="1" key="1">
    <citation type="submission" date="2022-03" db="EMBL/GenBank/DDBJ databases">
        <title>Genomic analyses of argali, domestic sheep and their hybrids provide insights into chromosomal evolution, heterosis and genetic basis of agronomic traits.</title>
        <authorList>
            <person name="Li M."/>
        </authorList>
    </citation>
    <scope>NUCLEOTIDE SEQUENCE</scope>
    <source>
        <strain evidence="1">F1 hybrid</strain>
    </source>
</reference>
<evidence type="ECO:0000313" key="1">
    <source>
        <dbReference type="EMBL" id="KAI4584591.1"/>
    </source>
</evidence>
<gene>
    <name evidence="1" type="ORF">MJG53_007870</name>
</gene>
<dbReference type="EMBL" id="CM043031">
    <property type="protein sequence ID" value="KAI4584591.1"/>
    <property type="molecule type" value="Genomic_DNA"/>
</dbReference>
<name>A0ACB9V4D8_9CETA</name>
<protein>
    <submittedName>
        <fullName evidence="1">Uncharacterized protein</fullName>
    </submittedName>
</protein>